<reference evidence="1 2" key="1">
    <citation type="submission" date="2019-01" db="EMBL/GenBank/DDBJ databases">
        <authorList>
            <person name="Chen W.-M."/>
        </authorList>
    </citation>
    <scope>NUCLEOTIDE SEQUENCE [LARGE SCALE GENOMIC DNA]</scope>
    <source>
        <strain evidence="1 2">TER-1</strain>
    </source>
</reference>
<proteinExistence type="predicted"/>
<gene>
    <name evidence="1" type="ORF">EOE48_22685</name>
</gene>
<accession>A0A3S2XH11</accession>
<comment type="caution">
    <text evidence="1">The sequence shown here is derived from an EMBL/GenBank/DDBJ whole genome shotgun (WGS) entry which is preliminary data.</text>
</comment>
<dbReference type="EMBL" id="SACP01000029">
    <property type="protein sequence ID" value="RVU14546.1"/>
    <property type="molecule type" value="Genomic_DNA"/>
</dbReference>
<evidence type="ECO:0000313" key="2">
    <source>
        <dbReference type="Proteomes" id="UP000286997"/>
    </source>
</evidence>
<organism evidence="1 2">
    <name type="scientific">Methylobacterium oryzihabitans</name>
    <dbReference type="NCBI Taxonomy" id="2499852"/>
    <lineage>
        <taxon>Bacteria</taxon>
        <taxon>Pseudomonadati</taxon>
        <taxon>Pseudomonadota</taxon>
        <taxon>Alphaproteobacteria</taxon>
        <taxon>Hyphomicrobiales</taxon>
        <taxon>Methylobacteriaceae</taxon>
        <taxon>Methylobacterium</taxon>
    </lineage>
</organism>
<name>A0A3S2XH11_9HYPH</name>
<keyword evidence="2" id="KW-1185">Reference proteome</keyword>
<dbReference type="RefSeq" id="WP_127733159.1">
    <property type="nucleotide sequence ID" value="NZ_SACP01000029.1"/>
</dbReference>
<protein>
    <submittedName>
        <fullName evidence="1">Uncharacterized protein</fullName>
    </submittedName>
</protein>
<evidence type="ECO:0000313" key="1">
    <source>
        <dbReference type="EMBL" id="RVU14546.1"/>
    </source>
</evidence>
<sequence length="63" mass="7197">MPHRIEQRRRVEDQLRHYERALADIRSSAGRGANSRALQLQHARLIARARTELAALDAEPARA</sequence>
<dbReference type="AlphaFoldDB" id="A0A3S2XH11"/>
<dbReference type="OrthoDB" id="7999304at2"/>
<dbReference type="Proteomes" id="UP000286997">
    <property type="component" value="Unassembled WGS sequence"/>
</dbReference>